<dbReference type="EMBL" id="BSXT01003651">
    <property type="protein sequence ID" value="GMF55072.1"/>
    <property type="molecule type" value="Genomic_DNA"/>
</dbReference>
<dbReference type="GO" id="GO:0006313">
    <property type="term" value="P:DNA transposition"/>
    <property type="evidence" value="ECO:0007669"/>
    <property type="project" value="InterPro"/>
</dbReference>
<sequence>MSSYPAEVKNSVVTQVQSGASVAVVAASPGILSRTIRKWVTAANNGMSLDPIRRGPKPRLPEEAERHICEWIVGHQMVGVPTDRGQTIRKAKEVSLLVCGEGVGEGCRNNVCEEDLATLFATLAKPVIELDLDESRVFNMDETTFHTKKMNKKVVTIRGFSSIWSTDHSVDFHLSVVVCGSVSGFVVPPAFISGKTVEWDIRKGCEVPGTTATTSPSGFVYL</sequence>
<dbReference type="Pfam" id="PF01527">
    <property type="entry name" value="HTH_Tnp_1"/>
    <property type="match status" value="1"/>
</dbReference>
<comment type="caution">
    <text evidence="1">The sequence shown here is derived from an EMBL/GenBank/DDBJ whole genome shotgun (WGS) entry which is preliminary data.</text>
</comment>
<proteinExistence type="predicted"/>
<keyword evidence="2" id="KW-1185">Reference proteome</keyword>
<dbReference type="Proteomes" id="UP001165121">
    <property type="component" value="Unassembled WGS sequence"/>
</dbReference>
<reference evidence="1" key="1">
    <citation type="submission" date="2023-04" db="EMBL/GenBank/DDBJ databases">
        <title>Phytophthora fragariaefolia NBRC 109709.</title>
        <authorList>
            <person name="Ichikawa N."/>
            <person name="Sato H."/>
            <person name="Tonouchi N."/>
        </authorList>
    </citation>
    <scope>NUCLEOTIDE SEQUENCE</scope>
    <source>
        <strain evidence="1">NBRC 109709</strain>
    </source>
</reference>
<gene>
    <name evidence="1" type="ORF">Pfra01_002309900</name>
</gene>
<dbReference type="SUPFAM" id="SSF46689">
    <property type="entry name" value="Homeodomain-like"/>
    <property type="match status" value="1"/>
</dbReference>
<organism evidence="1 2">
    <name type="scientific">Phytophthora fragariaefolia</name>
    <dbReference type="NCBI Taxonomy" id="1490495"/>
    <lineage>
        <taxon>Eukaryota</taxon>
        <taxon>Sar</taxon>
        <taxon>Stramenopiles</taxon>
        <taxon>Oomycota</taxon>
        <taxon>Peronosporomycetes</taxon>
        <taxon>Peronosporales</taxon>
        <taxon>Peronosporaceae</taxon>
        <taxon>Phytophthora</taxon>
    </lineage>
</organism>
<protein>
    <submittedName>
        <fullName evidence="1">Unnamed protein product</fullName>
    </submittedName>
</protein>
<dbReference type="AlphaFoldDB" id="A0A9W6Y7F0"/>
<accession>A0A9W6Y7F0</accession>
<evidence type="ECO:0000313" key="2">
    <source>
        <dbReference type="Proteomes" id="UP001165121"/>
    </source>
</evidence>
<dbReference type="GO" id="GO:0003677">
    <property type="term" value="F:DNA binding"/>
    <property type="evidence" value="ECO:0007669"/>
    <property type="project" value="InterPro"/>
</dbReference>
<dbReference type="InterPro" id="IPR009057">
    <property type="entry name" value="Homeodomain-like_sf"/>
</dbReference>
<evidence type="ECO:0000313" key="1">
    <source>
        <dbReference type="EMBL" id="GMF55072.1"/>
    </source>
</evidence>
<name>A0A9W6Y7F0_9STRA</name>
<dbReference type="OrthoDB" id="94604at2759"/>
<dbReference type="GO" id="GO:0004803">
    <property type="term" value="F:transposase activity"/>
    <property type="evidence" value="ECO:0007669"/>
    <property type="project" value="InterPro"/>
</dbReference>
<dbReference type="InterPro" id="IPR002514">
    <property type="entry name" value="Transposase_8"/>
</dbReference>